<feature type="site" description="Cleavage (non-hydrolytic); by autolysis" evidence="16">
    <location>
        <begin position="25"/>
        <end position="26"/>
    </location>
</feature>
<dbReference type="PIRSF" id="PIRSF001355">
    <property type="entry name" value="S-AdenosylMet_decarboxylase"/>
    <property type="match status" value="1"/>
</dbReference>
<dbReference type="Pfam" id="PF01536">
    <property type="entry name" value="SAM_decarbox"/>
    <property type="match status" value="1"/>
</dbReference>
<evidence type="ECO:0000256" key="8">
    <source>
        <dbReference type="ARBA" id="ARBA00023066"/>
    </source>
</evidence>
<gene>
    <name evidence="18" type="ORF">WALSEDRAFT_44591</name>
</gene>
<dbReference type="GO" id="GO:0004014">
    <property type="term" value="F:adenosylmethionine decarboxylase activity"/>
    <property type="evidence" value="ECO:0007669"/>
    <property type="project" value="UniProtKB-EC"/>
</dbReference>
<evidence type="ECO:0000256" key="9">
    <source>
        <dbReference type="ARBA" id="ARBA00023115"/>
    </source>
</evidence>
<comment type="similarity">
    <text evidence="3">Belongs to the eukaryotic AdoMetDC family.</text>
</comment>
<comment type="cofactor">
    <cofactor evidence="1">
        <name>pyruvate</name>
        <dbReference type="ChEBI" id="CHEBI:15361"/>
    </cofactor>
</comment>
<dbReference type="HOGENOM" id="CLU_023050_1_0_1"/>
<organism evidence="18 19">
    <name type="scientific">Wallemia mellicola (strain ATCC MYA-4683 / CBS 633.66)</name>
    <name type="common">Wallemia sebi (CBS 633.66)</name>
    <dbReference type="NCBI Taxonomy" id="671144"/>
    <lineage>
        <taxon>Eukaryota</taxon>
        <taxon>Fungi</taxon>
        <taxon>Dikarya</taxon>
        <taxon>Basidiomycota</taxon>
        <taxon>Wallemiomycotina</taxon>
        <taxon>Wallemiomycetes</taxon>
        <taxon>Wallemiales</taxon>
        <taxon>Wallemiaceae</taxon>
        <taxon>Wallemia</taxon>
    </lineage>
</organism>
<feature type="active site" description="Schiff-base intermediate with substrate; via pyruvic acid" evidence="14">
    <location>
        <position position="26"/>
    </location>
</feature>
<feature type="modified residue" description="Pyruvic acid (Ser); by autocatalysis" evidence="15">
    <location>
        <position position="26"/>
    </location>
</feature>
<evidence type="ECO:0000256" key="1">
    <source>
        <dbReference type="ARBA" id="ARBA00001928"/>
    </source>
</evidence>
<protein>
    <recommendedName>
        <fullName evidence="4">adenosylmethionine decarboxylase</fullName>
        <ecNumber evidence="4">4.1.1.50</ecNumber>
    </recommendedName>
</protein>
<dbReference type="GO" id="GO:0005829">
    <property type="term" value="C:cytosol"/>
    <property type="evidence" value="ECO:0007669"/>
    <property type="project" value="TreeGrafter"/>
</dbReference>
<keyword evidence="19" id="KW-1185">Reference proteome</keyword>
<dbReference type="NCBIfam" id="TIGR00535">
    <property type="entry name" value="SAM_DCase"/>
    <property type="match status" value="1"/>
</dbReference>
<evidence type="ECO:0000256" key="2">
    <source>
        <dbReference type="ARBA" id="ARBA00004911"/>
    </source>
</evidence>
<keyword evidence="5" id="KW-0949">S-adenosyl-L-methionine</keyword>
<keyword evidence="9" id="KW-0620">Polyamine biosynthesis</keyword>
<dbReference type="FunCoup" id="I4YE58">
    <property type="interactions" value="308"/>
</dbReference>
<evidence type="ECO:0000256" key="13">
    <source>
        <dbReference type="ARBA" id="ARBA00023317"/>
    </source>
</evidence>
<feature type="active site" description="Proton donor; for catalytic activity" evidence="14">
    <location>
        <position position="40"/>
    </location>
</feature>
<evidence type="ECO:0000256" key="4">
    <source>
        <dbReference type="ARBA" id="ARBA00012357"/>
    </source>
</evidence>
<dbReference type="PROSITE" id="PS01336">
    <property type="entry name" value="ADOMETDC"/>
    <property type="match status" value="1"/>
</dbReference>
<dbReference type="GO" id="GO:0006597">
    <property type="term" value="P:spermine biosynthetic process"/>
    <property type="evidence" value="ECO:0007669"/>
    <property type="project" value="InterPro"/>
</dbReference>
<evidence type="ECO:0000256" key="16">
    <source>
        <dbReference type="PIRSR" id="PIRSR001355-4"/>
    </source>
</evidence>
<dbReference type="eggNOG" id="KOG0788">
    <property type="taxonomic scope" value="Eukaryota"/>
</dbReference>
<feature type="chain" id="PRO_5042325247" description="S-adenosylmethionine decarboxylase beta chain" evidence="17">
    <location>
        <begin position="1"/>
        <end position="25"/>
    </location>
</feature>
<dbReference type="InterPro" id="IPR016067">
    <property type="entry name" value="S-AdoMet_deCO2ase_core"/>
</dbReference>
<keyword evidence="10" id="KW-0865">Zymogen</keyword>
<sequence>MLDLVNCQVLSVINGQSNDAYLLSESSLFIAPHRLILKTCGTTTLLLGLERILEIAREVAHLDHVEQVFYSRKTFMFPERQRGPHRDWHQEVDVLNKYFDNGSAYTVGKMNGDHWLLYMSSKEEAIKPPPDSSPDTTLEILMTQLHPESCKDFYSVDGESGHLAGQKLSDKLGISKLFPDISLDAFLFQPCGYSSNATWTDGDNNDRYFTIHVTPEDGISYASFETNASYKNSAQLRDLVQRVVKIFNPGKLSSTLFVGTNDEEELDFRPSNEFSNRLLDNYKRTDRINYEFSGYELAYACYQRR</sequence>
<evidence type="ECO:0000256" key="11">
    <source>
        <dbReference type="ARBA" id="ARBA00023239"/>
    </source>
</evidence>
<dbReference type="EC" id="4.1.1.50" evidence="4"/>
<evidence type="ECO:0000256" key="6">
    <source>
        <dbReference type="ARBA" id="ARBA00022793"/>
    </source>
</evidence>
<dbReference type="InterPro" id="IPR001985">
    <property type="entry name" value="S-AdoMet_decarboxylase_euk"/>
</dbReference>
<comment type="pathway">
    <text evidence="2">Amine and polyamine biosynthesis; S-adenosylmethioninamine biosynthesis; S-adenosylmethioninamine from S-adenosyl-L-methionine: step 1/1.</text>
</comment>
<evidence type="ECO:0000256" key="17">
    <source>
        <dbReference type="PIRSR" id="PIRSR001355-5"/>
    </source>
</evidence>
<feature type="chain" id="PRO_5042325248" description="S-adenosylmethionine decarboxylase alpha chain" evidence="17">
    <location>
        <begin position="26"/>
        <end position="305"/>
    </location>
</feature>
<dbReference type="GO" id="GO:0008295">
    <property type="term" value="P:spermidine biosynthetic process"/>
    <property type="evidence" value="ECO:0007669"/>
    <property type="project" value="UniProtKB-KW"/>
</dbReference>
<dbReference type="GeneID" id="18472336"/>
<dbReference type="STRING" id="671144.I4YE58"/>
<dbReference type="KEGG" id="wse:WALSEDRAFT_44591"/>
<evidence type="ECO:0000256" key="7">
    <source>
        <dbReference type="ARBA" id="ARBA00022813"/>
    </source>
</evidence>
<evidence type="ECO:0000256" key="3">
    <source>
        <dbReference type="ARBA" id="ARBA00008466"/>
    </source>
</evidence>
<keyword evidence="8" id="KW-0745">Spermidine biosynthesis</keyword>
<dbReference type="AlphaFoldDB" id="I4YE58"/>
<evidence type="ECO:0000256" key="14">
    <source>
        <dbReference type="PIRSR" id="PIRSR001355-1"/>
    </source>
</evidence>
<dbReference type="InterPro" id="IPR048283">
    <property type="entry name" value="AdoMetDC-like"/>
</dbReference>
<evidence type="ECO:0000256" key="5">
    <source>
        <dbReference type="ARBA" id="ARBA00022691"/>
    </source>
</evidence>
<keyword evidence="12" id="KW-0704">Schiff base</keyword>
<evidence type="ECO:0000256" key="12">
    <source>
        <dbReference type="ARBA" id="ARBA00023270"/>
    </source>
</evidence>
<evidence type="ECO:0000256" key="15">
    <source>
        <dbReference type="PIRSR" id="PIRSR001355-3"/>
    </source>
</evidence>
<feature type="active site" description="Proton acceptor; for processing activity" evidence="14">
    <location>
        <position position="212"/>
    </location>
</feature>
<evidence type="ECO:0000313" key="18">
    <source>
        <dbReference type="EMBL" id="EIM22250.1"/>
    </source>
</evidence>
<dbReference type="Proteomes" id="UP000005242">
    <property type="component" value="Unassembled WGS sequence"/>
</dbReference>
<dbReference type="UniPathway" id="UPA00331">
    <property type="reaction ID" value="UER00451"/>
</dbReference>
<name>I4YE58_WALMC</name>
<accession>I4YE58</accession>
<keyword evidence="13" id="KW-0670">Pyruvate</keyword>
<dbReference type="EMBL" id="JH668228">
    <property type="protein sequence ID" value="EIM22250.1"/>
    <property type="molecule type" value="Genomic_DNA"/>
</dbReference>
<evidence type="ECO:0000313" key="19">
    <source>
        <dbReference type="Proteomes" id="UP000005242"/>
    </source>
</evidence>
<keyword evidence="11" id="KW-0456">Lyase</keyword>
<reference evidence="18 19" key="1">
    <citation type="journal article" date="2012" name="Fungal Genet. Biol.">
        <title>The genome of the xerotolerant mold Wallemia sebi reveals adaptations to osmotic stress and suggests cryptic sexual reproduction.</title>
        <authorList>
            <person name="Padamsee M."/>
            <person name="Kumar T.K.A."/>
            <person name="Riley R."/>
            <person name="Binder M."/>
            <person name="Boyd A."/>
            <person name="Calvo A.M."/>
            <person name="Furukawa K."/>
            <person name="Hesse C."/>
            <person name="Hohmann S."/>
            <person name="James T.Y."/>
            <person name="LaButti K."/>
            <person name="Lapidus A."/>
            <person name="Lindquist E."/>
            <person name="Lucas S."/>
            <person name="Miller K."/>
            <person name="Shantappa S."/>
            <person name="Grigoriev I.V."/>
            <person name="Hibbett D.S."/>
            <person name="McLaughlin D.J."/>
            <person name="Spatafora J.W."/>
            <person name="Aime M.C."/>
        </authorList>
    </citation>
    <scope>NUCLEOTIDE SEQUENCE [LARGE SCALE GENOMIC DNA]</scope>
    <source>
        <strain evidence="19">ATCC MYA-4683 / CBS 633.66</strain>
    </source>
</reference>
<evidence type="ECO:0000256" key="10">
    <source>
        <dbReference type="ARBA" id="ARBA00023145"/>
    </source>
</evidence>
<dbReference type="InterPro" id="IPR018166">
    <property type="entry name" value="S-AdoMet_deCO2ase_CS"/>
</dbReference>
<keyword evidence="7 16" id="KW-0068">Autocatalytic cleavage</keyword>
<dbReference type="SUPFAM" id="SSF56276">
    <property type="entry name" value="S-adenosylmethionine decarboxylase"/>
    <property type="match status" value="1"/>
</dbReference>
<dbReference type="PANTHER" id="PTHR11570">
    <property type="entry name" value="S-ADENOSYLMETHIONINE DECARBOXYLASE"/>
    <property type="match status" value="1"/>
</dbReference>
<keyword evidence="6" id="KW-0210">Decarboxylase</keyword>
<dbReference type="InParanoid" id="I4YE58"/>
<dbReference type="PANTHER" id="PTHR11570:SF0">
    <property type="entry name" value="S-ADENOSYLMETHIONINE DECARBOXYLASE PROENZYME"/>
    <property type="match status" value="1"/>
</dbReference>
<proteinExistence type="inferred from homology"/>
<dbReference type="OrthoDB" id="1068353at2759"/>
<dbReference type="Gene3D" id="3.60.90.10">
    <property type="entry name" value="S-adenosylmethionine decarboxylase"/>
    <property type="match status" value="1"/>
</dbReference>
<feature type="active site" description="Proton acceptor; for processing activity" evidence="14">
    <location>
        <position position="194"/>
    </location>
</feature>
<dbReference type="RefSeq" id="XP_006957514.1">
    <property type="nucleotide sequence ID" value="XM_006957452.1"/>
</dbReference>
<dbReference type="OMA" id="CYQRKNE"/>